<name>A0A8B6HI64_MYTGA</name>
<keyword evidence="1" id="KW-0862">Zinc</keyword>
<dbReference type="PROSITE" id="PS50119">
    <property type="entry name" value="ZF_BBOX"/>
    <property type="match status" value="2"/>
</dbReference>
<dbReference type="AlphaFoldDB" id="A0A8B6HI64"/>
<dbReference type="SMART" id="SM00336">
    <property type="entry name" value="BBOX"/>
    <property type="match status" value="2"/>
</dbReference>
<evidence type="ECO:0000313" key="3">
    <source>
        <dbReference type="EMBL" id="VDI79404.1"/>
    </source>
</evidence>
<protein>
    <recommendedName>
        <fullName evidence="2">B box-type domain-containing protein</fullName>
    </recommendedName>
</protein>
<dbReference type="InterPro" id="IPR000315">
    <property type="entry name" value="Znf_B-box"/>
</dbReference>
<keyword evidence="1" id="KW-0863">Zinc-finger</keyword>
<evidence type="ECO:0000313" key="4">
    <source>
        <dbReference type="Proteomes" id="UP000596742"/>
    </source>
</evidence>
<gene>
    <name evidence="3" type="ORF">MGAL_10B060959</name>
</gene>
<proteinExistence type="predicted"/>
<accession>A0A8B6HI64</accession>
<dbReference type="InterPro" id="IPR047153">
    <property type="entry name" value="TRIM45/56/19-like"/>
</dbReference>
<keyword evidence="1" id="KW-0479">Metal-binding</keyword>
<dbReference type="SUPFAM" id="SSF57845">
    <property type="entry name" value="B-box zinc-binding domain"/>
    <property type="match status" value="1"/>
</dbReference>
<feature type="domain" description="B box-type" evidence="2">
    <location>
        <begin position="69"/>
        <end position="111"/>
    </location>
</feature>
<comment type="caution">
    <text evidence="3">The sequence shown here is derived from an EMBL/GenBank/DDBJ whole genome shotgun (WGS) entry which is preliminary data.</text>
</comment>
<dbReference type="OrthoDB" id="6177758at2759"/>
<keyword evidence="4" id="KW-1185">Reference proteome</keyword>
<dbReference type="CDD" id="cd19757">
    <property type="entry name" value="Bbox1"/>
    <property type="match status" value="1"/>
</dbReference>
<evidence type="ECO:0000256" key="1">
    <source>
        <dbReference type="PROSITE-ProRule" id="PRU00024"/>
    </source>
</evidence>
<dbReference type="GO" id="GO:0008270">
    <property type="term" value="F:zinc ion binding"/>
    <property type="evidence" value="ECO:0007669"/>
    <property type="project" value="UniProtKB-KW"/>
</dbReference>
<dbReference type="Proteomes" id="UP000596742">
    <property type="component" value="Unassembled WGS sequence"/>
</dbReference>
<feature type="domain" description="B box-type" evidence="2">
    <location>
        <begin position="3"/>
        <end position="52"/>
    </location>
</feature>
<dbReference type="PANTHER" id="PTHR25462:SF296">
    <property type="entry name" value="MEIOTIC P26, ISOFORM F"/>
    <property type="match status" value="1"/>
</dbReference>
<organism evidence="3 4">
    <name type="scientific">Mytilus galloprovincialis</name>
    <name type="common">Mediterranean mussel</name>
    <dbReference type="NCBI Taxonomy" id="29158"/>
    <lineage>
        <taxon>Eukaryota</taxon>
        <taxon>Metazoa</taxon>
        <taxon>Spiralia</taxon>
        <taxon>Lophotrochozoa</taxon>
        <taxon>Mollusca</taxon>
        <taxon>Bivalvia</taxon>
        <taxon>Autobranchia</taxon>
        <taxon>Pteriomorphia</taxon>
        <taxon>Mytilida</taxon>
        <taxon>Mytiloidea</taxon>
        <taxon>Mytilidae</taxon>
        <taxon>Mytilinae</taxon>
        <taxon>Mytilus</taxon>
    </lineage>
</organism>
<dbReference type="Gene3D" id="3.30.160.60">
    <property type="entry name" value="Classic Zinc Finger"/>
    <property type="match status" value="1"/>
</dbReference>
<dbReference type="CDD" id="cd19756">
    <property type="entry name" value="Bbox2"/>
    <property type="match status" value="1"/>
</dbReference>
<dbReference type="PANTHER" id="PTHR25462">
    <property type="entry name" value="BONUS, ISOFORM C-RELATED"/>
    <property type="match status" value="1"/>
</dbReference>
<evidence type="ECO:0000259" key="2">
    <source>
        <dbReference type="PROSITE" id="PS50119"/>
    </source>
</evidence>
<dbReference type="Pfam" id="PF00643">
    <property type="entry name" value="zf-B_box"/>
    <property type="match status" value="1"/>
</dbReference>
<sequence>MAQNLAVCEFCDLSIERIAWKCINCELILCDNCKTKRHAKIKGSEEHSVIMLKQMGTLESKYSVRKLELPNIICSSHTEEKCTAYCKSCSKKLCTFCAVEENHIGHQIMKLETFYNEKVSELTSLNNKMNEDLPFFIKNLKIMEIRCQKGTDNYNKAKQQIVQREKDIKEKATLKAEVLSRELDNLLKPQNDTLNKTKESLQKNVDYLEETTAIIDTMLNSNDAKQVLDTLFSIENELPSKDIEGLNVSLKSQVDLFVPILPLRFGSLVMPKLAIKQSVQTPLKTVKCFEKL</sequence>
<reference evidence="3" key="1">
    <citation type="submission" date="2018-11" db="EMBL/GenBank/DDBJ databases">
        <authorList>
            <person name="Alioto T."/>
            <person name="Alioto T."/>
        </authorList>
    </citation>
    <scope>NUCLEOTIDE SEQUENCE</scope>
</reference>
<dbReference type="EMBL" id="UYJE01010073">
    <property type="protein sequence ID" value="VDI79404.1"/>
    <property type="molecule type" value="Genomic_DNA"/>
</dbReference>